<protein>
    <submittedName>
        <fullName evidence="1">Uncharacterized protein</fullName>
    </submittedName>
</protein>
<dbReference type="RefSeq" id="WP_035988166.1">
    <property type="nucleotide sequence ID" value="NZ_CP012747.1"/>
</dbReference>
<proteinExistence type="predicted"/>
<dbReference type="EMBL" id="CP012747">
    <property type="protein sequence ID" value="ALL66719.1"/>
    <property type="molecule type" value="Genomic_DNA"/>
</dbReference>
<sequence>MQVIRSGFSHQRSVSVFFALILSSVDARAESVCPAYVELPTGSAFNLARLIADTGSPELALRKIRAALSQVSAAGGCPKAEEPNACQETLAVARKAMAALQTCTAKAPQEETAERNGPAPSK</sequence>
<evidence type="ECO:0000313" key="2">
    <source>
        <dbReference type="Proteomes" id="UP000019146"/>
    </source>
</evidence>
<name>A0A0P0RDZ8_9BURK</name>
<evidence type="ECO:0000313" key="1">
    <source>
        <dbReference type="EMBL" id="ALL66719.1"/>
    </source>
</evidence>
<reference evidence="1 2" key="1">
    <citation type="journal article" date="2014" name="Genome Announc.">
        <title>Draft Genome Sequence of the Haloacid-Degrading Burkholderia caribensis Strain MBA4.</title>
        <authorList>
            <person name="Pan Y."/>
            <person name="Kong K.F."/>
            <person name="Tsang J.S."/>
        </authorList>
    </citation>
    <scope>NUCLEOTIDE SEQUENCE [LARGE SCALE GENOMIC DNA]</scope>
    <source>
        <strain evidence="1 2">MBA4</strain>
    </source>
</reference>
<dbReference type="KEGG" id="bcai:K788_0002969"/>
<organism evidence="1 2">
    <name type="scientific">Paraburkholderia caribensis MBA4</name>
    <dbReference type="NCBI Taxonomy" id="1323664"/>
    <lineage>
        <taxon>Bacteria</taxon>
        <taxon>Pseudomonadati</taxon>
        <taxon>Pseudomonadota</taxon>
        <taxon>Betaproteobacteria</taxon>
        <taxon>Burkholderiales</taxon>
        <taxon>Burkholderiaceae</taxon>
        <taxon>Paraburkholderia</taxon>
    </lineage>
</organism>
<gene>
    <name evidence="1" type="ORF">K788_0002969</name>
</gene>
<dbReference type="GeneID" id="69970651"/>
<dbReference type="AlphaFoldDB" id="A0A0P0RDZ8"/>
<dbReference type="Proteomes" id="UP000019146">
    <property type="component" value="Chromosome 2"/>
</dbReference>
<accession>A0A0P0RDZ8</accession>